<accession>A0A2P4ESB8</accession>
<gene>
    <name evidence="3" type="ORF">C1949_15405</name>
</gene>
<organism evidence="3 4">
    <name type="scientific">Halopseudomonas oceani</name>
    <dbReference type="NCBI Taxonomy" id="1708783"/>
    <lineage>
        <taxon>Bacteria</taxon>
        <taxon>Pseudomonadati</taxon>
        <taxon>Pseudomonadota</taxon>
        <taxon>Gammaproteobacteria</taxon>
        <taxon>Pseudomonadales</taxon>
        <taxon>Pseudomonadaceae</taxon>
        <taxon>Halopseudomonas</taxon>
    </lineage>
</organism>
<proteinExistence type="predicted"/>
<sequence length="202" mass="22668">MRGGLRKQLSHENHELFTLKAYKSSQVAENPYQGIYLVKSARTSCRVMIVSPHYKDASTMRKLMITTLLTLACSSAMATQLYKWVDEDGVTQFSQQPPADNQYQRMNVAPPPQPSSPTPQAPAEEETTATAGEPAQKQIANPEYEAELAAYCESLRNRLTTMENNPRLRQTREDGTVERVTEEDRQAMISKAKADLQANCQN</sequence>
<dbReference type="EMBL" id="PPSK01000017">
    <property type="protein sequence ID" value="POB01898.1"/>
    <property type="molecule type" value="Genomic_DNA"/>
</dbReference>
<name>A0A2P4ESB8_9GAMM</name>
<dbReference type="Pfam" id="PF13511">
    <property type="entry name" value="DUF4124"/>
    <property type="match status" value="1"/>
</dbReference>
<dbReference type="Proteomes" id="UP000243451">
    <property type="component" value="Unassembled WGS sequence"/>
</dbReference>
<evidence type="ECO:0000259" key="2">
    <source>
        <dbReference type="Pfam" id="PF13511"/>
    </source>
</evidence>
<evidence type="ECO:0000256" key="1">
    <source>
        <dbReference type="SAM" id="MobiDB-lite"/>
    </source>
</evidence>
<protein>
    <recommendedName>
        <fullName evidence="2">DUF4124 domain-containing protein</fullName>
    </recommendedName>
</protein>
<evidence type="ECO:0000313" key="3">
    <source>
        <dbReference type="EMBL" id="POB01898.1"/>
    </source>
</evidence>
<feature type="region of interest" description="Disordered" evidence="1">
    <location>
        <begin position="92"/>
        <end position="138"/>
    </location>
</feature>
<dbReference type="InterPro" id="IPR025392">
    <property type="entry name" value="DUF4124"/>
</dbReference>
<dbReference type="AlphaFoldDB" id="A0A2P4ESB8"/>
<feature type="compositionally biased region" description="Pro residues" evidence="1">
    <location>
        <begin position="109"/>
        <end position="120"/>
    </location>
</feature>
<evidence type="ECO:0000313" key="4">
    <source>
        <dbReference type="Proteomes" id="UP000243451"/>
    </source>
</evidence>
<comment type="caution">
    <text evidence="3">The sequence shown here is derived from an EMBL/GenBank/DDBJ whole genome shotgun (WGS) entry which is preliminary data.</text>
</comment>
<keyword evidence="4" id="KW-1185">Reference proteome</keyword>
<feature type="compositionally biased region" description="Polar residues" evidence="1">
    <location>
        <begin position="92"/>
        <end position="105"/>
    </location>
</feature>
<feature type="domain" description="DUF4124" evidence="2">
    <location>
        <begin position="68"/>
        <end position="121"/>
    </location>
</feature>
<reference evidence="3 4" key="1">
    <citation type="submission" date="2018-01" db="EMBL/GenBank/DDBJ databases">
        <title>Draft genome of the type strain Pseudomonas oceani DSM 100277 isolated from the deep water in Okinawa trough, northwestern Pacific Ocean.</title>
        <authorList>
            <person name="Gomila M."/>
            <person name="Mulet M."/>
            <person name="Garcia-Valdes E."/>
            <person name="Lalucat J."/>
        </authorList>
    </citation>
    <scope>NUCLEOTIDE SEQUENCE [LARGE SCALE GENOMIC DNA]</scope>
    <source>
        <strain evidence="3 4">DSM 100277</strain>
    </source>
</reference>
<dbReference type="OrthoDB" id="7068596at2"/>